<dbReference type="Ensembl" id="ENSSORT00005004355.1">
    <property type="protein sequence ID" value="ENSSORP00005004229.1"/>
    <property type="gene ID" value="ENSSORG00005002572.1"/>
</dbReference>
<name>A0A672YI47_9TELE</name>
<organism evidence="1 2">
    <name type="scientific">Sphaeramia orbicularis</name>
    <name type="common">orbiculate cardinalfish</name>
    <dbReference type="NCBI Taxonomy" id="375764"/>
    <lineage>
        <taxon>Eukaryota</taxon>
        <taxon>Metazoa</taxon>
        <taxon>Chordata</taxon>
        <taxon>Craniata</taxon>
        <taxon>Vertebrata</taxon>
        <taxon>Euteleostomi</taxon>
        <taxon>Actinopterygii</taxon>
        <taxon>Neopterygii</taxon>
        <taxon>Teleostei</taxon>
        <taxon>Neoteleostei</taxon>
        <taxon>Acanthomorphata</taxon>
        <taxon>Gobiaria</taxon>
        <taxon>Kurtiformes</taxon>
        <taxon>Apogonoidei</taxon>
        <taxon>Apogonidae</taxon>
        <taxon>Apogoninae</taxon>
        <taxon>Sphaeramia</taxon>
    </lineage>
</organism>
<evidence type="ECO:0000313" key="2">
    <source>
        <dbReference type="Proteomes" id="UP000472271"/>
    </source>
</evidence>
<proteinExistence type="predicted"/>
<evidence type="ECO:0000313" key="1">
    <source>
        <dbReference type="Ensembl" id="ENSSORP00005004229.1"/>
    </source>
</evidence>
<dbReference type="Proteomes" id="UP000472271">
    <property type="component" value="Chromosome 7"/>
</dbReference>
<reference evidence="1" key="2">
    <citation type="submission" date="2025-08" db="UniProtKB">
        <authorList>
            <consortium name="Ensembl"/>
        </authorList>
    </citation>
    <scope>IDENTIFICATION</scope>
</reference>
<evidence type="ECO:0008006" key="3">
    <source>
        <dbReference type="Google" id="ProtNLM"/>
    </source>
</evidence>
<reference evidence="1" key="3">
    <citation type="submission" date="2025-09" db="UniProtKB">
        <authorList>
            <consortium name="Ensembl"/>
        </authorList>
    </citation>
    <scope>IDENTIFICATION</scope>
</reference>
<reference evidence="1" key="1">
    <citation type="submission" date="2019-06" db="EMBL/GenBank/DDBJ databases">
        <authorList>
            <consortium name="Wellcome Sanger Institute Data Sharing"/>
        </authorList>
    </citation>
    <scope>NUCLEOTIDE SEQUENCE [LARGE SCALE GENOMIC DNA]</scope>
</reference>
<accession>A0A672YI47</accession>
<keyword evidence="2" id="KW-1185">Reference proteome</keyword>
<sequence length="81" mass="9525">MIRNNRNIIGIRADEEEHKISLYADNVLLKKEAMDINRVIPKQFKDDCEFQWPAEGIKYLGIVITPTQDKLYNVNYDDIIN</sequence>
<dbReference type="InParanoid" id="A0A672YI47"/>
<protein>
    <recommendedName>
        <fullName evidence="3">Reverse transcriptase domain-containing protein</fullName>
    </recommendedName>
</protein>
<dbReference type="AlphaFoldDB" id="A0A672YI47"/>